<dbReference type="FunFam" id="3.40.50.2000:FF:000103">
    <property type="entry name" value="Glycosyltransferase"/>
    <property type="match status" value="1"/>
</dbReference>
<dbReference type="SUPFAM" id="SSF53756">
    <property type="entry name" value="UDP-Glycosyltransferase/glycogen phosphorylase"/>
    <property type="match status" value="1"/>
</dbReference>
<dbReference type="GeneID" id="109707199"/>
<dbReference type="OrthoDB" id="5835829at2759"/>
<evidence type="ECO:0000256" key="4">
    <source>
        <dbReference type="RuleBase" id="RU003718"/>
    </source>
</evidence>
<evidence type="ECO:0000256" key="5">
    <source>
        <dbReference type="RuleBase" id="RU362057"/>
    </source>
</evidence>
<reference evidence="6" key="1">
    <citation type="journal article" date="2015" name="Nat. Genet.">
        <title>The pineapple genome and the evolution of CAM photosynthesis.</title>
        <authorList>
            <person name="Ming R."/>
            <person name="VanBuren R."/>
            <person name="Wai C.M."/>
            <person name="Tang H."/>
            <person name="Schatz M.C."/>
            <person name="Bowers J.E."/>
            <person name="Lyons E."/>
            <person name="Wang M.L."/>
            <person name="Chen J."/>
            <person name="Biggers E."/>
            <person name="Zhang J."/>
            <person name="Huang L."/>
            <person name="Zhang L."/>
            <person name="Miao W."/>
            <person name="Zhang J."/>
            <person name="Ye Z."/>
            <person name="Miao C."/>
            <person name="Lin Z."/>
            <person name="Wang H."/>
            <person name="Zhou H."/>
            <person name="Yim W.C."/>
            <person name="Priest H.D."/>
            <person name="Zheng C."/>
            <person name="Woodhouse M."/>
            <person name="Edger P.P."/>
            <person name="Guyot R."/>
            <person name="Guo H.B."/>
            <person name="Guo H."/>
            <person name="Zheng G."/>
            <person name="Singh R."/>
            <person name="Sharma A."/>
            <person name="Min X."/>
            <person name="Zheng Y."/>
            <person name="Lee H."/>
            <person name="Gurtowski J."/>
            <person name="Sedlazeck F.J."/>
            <person name="Harkess A."/>
            <person name="McKain M.R."/>
            <person name="Liao Z."/>
            <person name="Fang J."/>
            <person name="Liu J."/>
            <person name="Zhang X."/>
            <person name="Zhang Q."/>
            <person name="Hu W."/>
            <person name="Qin Y."/>
            <person name="Wang K."/>
            <person name="Chen L.Y."/>
            <person name="Shirley N."/>
            <person name="Lin Y.R."/>
            <person name="Liu L.Y."/>
            <person name="Hernandez A.G."/>
            <person name="Wright C.L."/>
            <person name="Bulone V."/>
            <person name="Tuskan G.A."/>
            <person name="Heath K."/>
            <person name="Zee F."/>
            <person name="Moore P.H."/>
            <person name="Sunkar R."/>
            <person name="Leebens-Mack J.H."/>
            <person name="Mockler T."/>
            <person name="Bennetzen J.L."/>
            <person name="Freeling M."/>
            <person name="Sankoff D."/>
            <person name="Paterson A.H."/>
            <person name="Zhu X."/>
            <person name="Yang X."/>
            <person name="Smith J.A."/>
            <person name="Cushman J.C."/>
            <person name="Paull R.E."/>
            <person name="Yu Q."/>
        </authorList>
    </citation>
    <scope>NUCLEOTIDE SEQUENCE [LARGE SCALE GENOMIC DNA]</scope>
    <source>
        <strain evidence="6">cv. F153</strain>
    </source>
</reference>
<evidence type="ECO:0000313" key="6">
    <source>
        <dbReference type="Proteomes" id="UP000515123"/>
    </source>
</evidence>
<sequence length="472" mass="51234">MAHIVLFPFLAQGHLNPFVSLADLLLRRRPALTVTLVSTPRNIAALRASLPPDSPLRLHSLPFSPSSHGLPPQAESLAAIPVRQFITFFQASESLRPAFDDFIAGARGSSPLCIVSDYFFGWTVDVARKHGAFHSVFLTTSAFGAAAYFSLCTHLPHALTSDDEFPLPDLPDVVVVHRSQLSKYVLAADGTDPFSRFFRPQISFCHATDAVLVNTVEEIEAAAGLRMLRCTLSNAAPVFPVGPLISASASEHPSSPAASSSEIVEWLDSHPPRSVIYVSFGSQNTIQAAQMTELAMGLEASGRPFVWVVRPPVGFDVTAEFDAEWLPEGFEETTRKEKRGLVIRGWAPQVAILRHESTGAFLSHCGWNSMLEGLIHGVPIIGWPLAGEQFFNATMAAQLGVCVEVARGNMESSRVERGRVAEVVGAVMSGKEMRRRAAEIRAVMEAAWREGIGPPGSSAKRLQEFFQVAGVR</sequence>
<dbReference type="InterPro" id="IPR035595">
    <property type="entry name" value="UDP_glycos_trans_CS"/>
</dbReference>
<name>A0A6P5EK45_ANACO</name>
<dbReference type="Pfam" id="PF00201">
    <property type="entry name" value="UDPGT"/>
    <property type="match status" value="1"/>
</dbReference>
<evidence type="ECO:0000256" key="2">
    <source>
        <dbReference type="ARBA" id="ARBA00022676"/>
    </source>
</evidence>
<dbReference type="AlphaFoldDB" id="A0A6P5EK45"/>
<evidence type="ECO:0000313" key="7">
    <source>
        <dbReference type="RefSeq" id="XP_020083911.1"/>
    </source>
</evidence>
<evidence type="ECO:0000256" key="1">
    <source>
        <dbReference type="ARBA" id="ARBA00009995"/>
    </source>
</evidence>
<organism evidence="6 7">
    <name type="scientific">Ananas comosus</name>
    <name type="common">Pineapple</name>
    <name type="synonym">Ananas ananas</name>
    <dbReference type="NCBI Taxonomy" id="4615"/>
    <lineage>
        <taxon>Eukaryota</taxon>
        <taxon>Viridiplantae</taxon>
        <taxon>Streptophyta</taxon>
        <taxon>Embryophyta</taxon>
        <taxon>Tracheophyta</taxon>
        <taxon>Spermatophyta</taxon>
        <taxon>Magnoliopsida</taxon>
        <taxon>Liliopsida</taxon>
        <taxon>Poales</taxon>
        <taxon>Bromeliaceae</taxon>
        <taxon>Bromelioideae</taxon>
        <taxon>Ananas</taxon>
    </lineage>
</organism>
<comment type="similarity">
    <text evidence="1 4">Belongs to the UDP-glycosyltransferase family.</text>
</comment>
<dbReference type="Gene3D" id="3.40.50.2000">
    <property type="entry name" value="Glycogen Phosphorylase B"/>
    <property type="match status" value="2"/>
</dbReference>
<dbReference type="InterPro" id="IPR002213">
    <property type="entry name" value="UDP_glucos_trans"/>
</dbReference>
<dbReference type="PANTHER" id="PTHR48047">
    <property type="entry name" value="GLYCOSYLTRANSFERASE"/>
    <property type="match status" value="1"/>
</dbReference>
<reference evidence="7" key="2">
    <citation type="submission" date="2025-08" db="UniProtKB">
        <authorList>
            <consortium name="RefSeq"/>
        </authorList>
    </citation>
    <scope>IDENTIFICATION</scope>
    <source>
        <tissue evidence="7">Leaf</tissue>
    </source>
</reference>
<accession>A0A6P5EK45</accession>
<dbReference type="EC" id="2.4.1.-" evidence="5"/>
<dbReference type="PROSITE" id="PS00375">
    <property type="entry name" value="UDPGT"/>
    <property type="match status" value="1"/>
</dbReference>
<dbReference type="RefSeq" id="XP_020083911.1">
    <property type="nucleotide sequence ID" value="XM_020228322.1"/>
</dbReference>
<dbReference type="FunFam" id="3.40.50.2000:FF:000064">
    <property type="entry name" value="Glycosyltransferase"/>
    <property type="match status" value="1"/>
</dbReference>
<gene>
    <name evidence="7" type="primary">LOC109707199</name>
</gene>
<keyword evidence="2 4" id="KW-0328">Glycosyltransferase</keyword>
<dbReference type="Gramene" id="Aco019483.1.mrna1">
    <property type="protein sequence ID" value="Aco019483.1.mrna1.cds1"/>
    <property type="gene ID" value="Aco019483.1.path1"/>
</dbReference>
<keyword evidence="6" id="KW-1185">Reference proteome</keyword>
<evidence type="ECO:0000256" key="3">
    <source>
        <dbReference type="ARBA" id="ARBA00022679"/>
    </source>
</evidence>
<dbReference type="CDD" id="cd03784">
    <property type="entry name" value="GT1_Gtf-like"/>
    <property type="match status" value="1"/>
</dbReference>
<dbReference type="Proteomes" id="UP000515123">
    <property type="component" value="Linkage group 3"/>
</dbReference>
<keyword evidence="3 4" id="KW-0808">Transferase</keyword>
<dbReference type="PANTHER" id="PTHR48047:SF107">
    <property type="entry name" value="UDP-GLYCOSYLTRANSFERASE 92A1-LIKE"/>
    <property type="match status" value="1"/>
</dbReference>
<dbReference type="GO" id="GO:0035251">
    <property type="term" value="F:UDP-glucosyltransferase activity"/>
    <property type="evidence" value="ECO:0007669"/>
    <property type="project" value="TreeGrafter"/>
</dbReference>
<protein>
    <recommendedName>
        <fullName evidence="5">Glycosyltransferase</fullName>
        <ecNumber evidence="5">2.4.1.-</ecNumber>
    </recommendedName>
</protein>
<proteinExistence type="inferred from homology"/>